<dbReference type="EMBL" id="BAAAGE010000001">
    <property type="protein sequence ID" value="GAA0716830.1"/>
    <property type="molecule type" value="Genomic_DNA"/>
</dbReference>
<organism evidence="3 4">
    <name type="scientific">Aquimarina litoralis</name>
    <dbReference type="NCBI Taxonomy" id="584605"/>
    <lineage>
        <taxon>Bacteria</taxon>
        <taxon>Pseudomonadati</taxon>
        <taxon>Bacteroidota</taxon>
        <taxon>Flavobacteriia</taxon>
        <taxon>Flavobacteriales</taxon>
        <taxon>Flavobacteriaceae</taxon>
        <taxon>Aquimarina</taxon>
    </lineage>
</organism>
<dbReference type="InterPro" id="IPR005793">
    <property type="entry name" value="Formyl_trans_C"/>
</dbReference>
<reference evidence="3 4" key="1">
    <citation type="journal article" date="2019" name="Int. J. Syst. Evol. Microbiol.">
        <title>The Global Catalogue of Microorganisms (GCM) 10K type strain sequencing project: providing services to taxonomists for standard genome sequencing and annotation.</title>
        <authorList>
            <consortium name="The Broad Institute Genomics Platform"/>
            <consortium name="The Broad Institute Genome Sequencing Center for Infectious Disease"/>
            <person name="Wu L."/>
            <person name="Ma J."/>
        </authorList>
    </citation>
    <scope>NUCLEOTIDE SEQUENCE [LARGE SCALE GENOMIC DNA]</scope>
    <source>
        <strain evidence="3 4">JCM 15974</strain>
    </source>
</reference>
<dbReference type="RefSeq" id="WP_343911543.1">
    <property type="nucleotide sequence ID" value="NZ_BAAAGE010000001.1"/>
</dbReference>
<sequence>MKTVLIGSFPICLTVYKFLTEKEYLNAVCFQKSLVLNPKKDFWLTSIQKEGYNTFVVDQKNIKNTFLQWLYDIEPDLVLVCGFSIKIPKEALPIPKFGFLNIHFGKLPVNRGADPVFWSIKKGQKQTTITVHQIDEDWDTGEILLEQSVALIPGETLGMVNSKMSNMLENITKLAIELITDPKNLKPQSETNICYQKKPTDKDITIDWENQTADEIEQLINACNPKYGGAISYYQGSIIKILEVSPVDYHIPLLGKTPGEIIHAHPQEGLFVCCKYGKVLRINMISSDAGILSGSKYVHLGVRKGHCFTTSLKTTQQIIL</sequence>
<dbReference type="Proteomes" id="UP001501758">
    <property type="component" value="Unassembled WGS sequence"/>
</dbReference>
<dbReference type="Pfam" id="PF02911">
    <property type="entry name" value="Formyl_trans_C"/>
    <property type="match status" value="1"/>
</dbReference>
<dbReference type="InterPro" id="IPR036477">
    <property type="entry name" value="Formyl_transf_N_sf"/>
</dbReference>
<gene>
    <name evidence="3" type="ORF">GCM10009430_12940</name>
</gene>
<evidence type="ECO:0000259" key="2">
    <source>
        <dbReference type="Pfam" id="PF02911"/>
    </source>
</evidence>
<evidence type="ECO:0000313" key="3">
    <source>
        <dbReference type="EMBL" id="GAA0716830.1"/>
    </source>
</evidence>
<keyword evidence="4" id="KW-1185">Reference proteome</keyword>
<evidence type="ECO:0008006" key="5">
    <source>
        <dbReference type="Google" id="ProtNLM"/>
    </source>
</evidence>
<dbReference type="Pfam" id="PF00551">
    <property type="entry name" value="Formyl_trans_N"/>
    <property type="match status" value="1"/>
</dbReference>
<dbReference type="Gene3D" id="3.40.50.12230">
    <property type="match status" value="1"/>
</dbReference>
<feature type="domain" description="Formyl transferase C-terminal" evidence="2">
    <location>
        <begin position="201"/>
        <end position="287"/>
    </location>
</feature>
<protein>
    <recommendedName>
        <fullName evidence="5">Methionyl-tRNA formyltransferase</fullName>
    </recommendedName>
</protein>
<dbReference type="PANTHER" id="PTHR11138:SF5">
    <property type="entry name" value="METHIONYL-TRNA FORMYLTRANSFERASE, MITOCHONDRIAL"/>
    <property type="match status" value="1"/>
</dbReference>
<evidence type="ECO:0000259" key="1">
    <source>
        <dbReference type="Pfam" id="PF00551"/>
    </source>
</evidence>
<accession>A0ABN1ILL8</accession>
<evidence type="ECO:0000313" key="4">
    <source>
        <dbReference type="Proteomes" id="UP001501758"/>
    </source>
</evidence>
<feature type="domain" description="Formyl transferase N-terminal" evidence="1">
    <location>
        <begin position="61"/>
        <end position="166"/>
    </location>
</feature>
<dbReference type="InterPro" id="IPR002376">
    <property type="entry name" value="Formyl_transf_N"/>
</dbReference>
<dbReference type="InterPro" id="IPR011034">
    <property type="entry name" value="Formyl_transferase-like_C_sf"/>
</dbReference>
<dbReference type="SUPFAM" id="SSF53328">
    <property type="entry name" value="Formyltransferase"/>
    <property type="match status" value="1"/>
</dbReference>
<dbReference type="SUPFAM" id="SSF50486">
    <property type="entry name" value="FMT C-terminal domain-like"/>
    <property type="match status" value="1"/>
</dbReference>
<comment type="caution">
    <text evidence="3">The sequence shown here is derived from an EMBL/GenBank/DDBJ whole genome shotgun (WGS) entry which is preliminary data.</text>
</comment>
<proteinExistence type="predicted"/>
<dbReference type="PANTHER" id="PTHR11138">
    <property type="entry name" value="METHIONYL-TRNA FORMYLTRANSFERASE"/>
    <property type="match status" value="1"/>
</dbReference>
<name>A0ABN1ILL8_9FLAO</name>